<dbReference type="Gene3D" id="1.10.357.10">
    <property type="entry name" value="Tetracycline Repressor, domain 2"/>
    <property type="match status" value="1"/>
</dbReference>
<gene>
    <name evidence="3" type="ORF">C811_01157</name>
</gene>
<sequence>MLNEYAGSIEDIDEIRIRIIEAIDRPIDELSIRDICARAHISKQTFYSRFSSKYDIANWFCARFEERTLNQIGRTLTWEEGVLAHFKTIAQQKEFLARTSLNGGKDRGEATKARRRRAIVETLTQCRGITLNIRFRFLIEAYLEMEVFLCGEWFRSGFTPAPEEFSSYYIGCVPGELYDLLELPKDERAIYESENEPFARFYV</sequence>
<proteinExistence type="predicted"/>
<reference evidence="3 4" key="1">
    <citation type="submission" date="2013-04" db="EMBL/GenBank/DDBJ databases">
        <title>The Genome Sequence of Enterorhabdus caecimuris B7.</title>
        <authorList>
            <consortium name="The Broad Institute Genomics Platform"/>
            <consortium name="The Broad Institute Genome Sequencing Center for Infectious Disease"/>
            <person name="Earl A."/>
            <person name="Xavier R."/>
            <person name="Elson C."/>
            <person name="Duck W."/>
            <person name="Walker B."/>
            <person name="Young S."/>
            <person name="Zeng Q."/>
            <person name="Gargeya S."/>
            <person name="Fitzgerald M."/>
            <person name="Haas B."/>
            <person name="Abouelleil A."/>
            <person name="Allen A.W."/>
            <person name="Alvarado L."/>
            <person name="Arachchi H.M."/>
            <person name="Berlin A.M."/>
            <person name="Chapman S.B."/>
            <person name="Gainer-Dewar J."/>
            <person name="Goldberg J."/>
            <person name="Griggs A."/>
            <person name="Gujja S."/>
            <person name="Hansen M."/>
            <person name="Howarth C."/>
            <person name="Imamovic A."/>
            <person name="Ireland A."/>
            <person name="Larimer J."/>
            <person name="McCowan C."/>
            <person name="Murphy C."/>
            <person name="Pearson M."/>
            <person name="Poon T.W."/>
            <person name="Priest M."/>
            <person name="Roberts A."/>
            <person name="Saif S."/>
            <person name="Shea T."/>
            <person name="Sisk P."/>
            <person name="Sykes S."/>
            <person name="Wortman J."/>
            <person name="Nusbaum C."/>
            <person name="Birren B."/>
        </authorList>
    </citation>
    <scope>NUCLEOTIDE SEQUENCE [LARGE SCALE GENOMIC DNA]</scope>
    <source>
        <strain evidence="3 4">B7</strain>
    </source>
</reference>
<comment type="caution">
    <text evidence="3">The sequence shown here is derived from an EMBL/GenBank/DDBJ whole genome shotgun (WGS) entry which is preliminary data.</text>
</comment>
<accession>R9KWZ9</accession>
<evidence type="ECO:0000313" key="3">
    <source>
        <dbReference type="EMBL" id="EOS50741.1"/>
    </source>
</evidence>
<dbReference type="STRING" id="1235794.C811_01157"/>
<dbReference type="HOGENOM" id="CLU_087539_2_0_11"/>
<keyword evidence="1" id="KW-0238">DNA-binding</keyword>
<dbReference type="GO" id="GO:0003677">
    <property type="term" value="F:DNA binding"/>
    <property type="evidence" value="ECO:0007669"/>
    <property type="project" value="UniProtKB-KW"/>
</dbReference>
<dbReference type="Proteomes" id="UP000014204">
    <property type="component" value="Unassembled WGS sequence"/>
</dbReference>
<evidence type="ECO:0000313" key="4">
    <source>
        <dbReference type="Proteomes" id="UP000014204"/>
    </source>
</evidence>
<name>R9KWZ9_9ACTN</name>
<dbReference type="GeneID" id="82191863"/>
<dbReference type="SUPFAM" id="SSF46689">
    <property type="entry name" value="Homeodomain-like"/>
    <property type="match status" value="1"/>
</dbReference>
<evidence type="ECO:0000259" key="2">
    <source>
        <dbReference type="Pfam" id="PF00440"/>
    </source>
</evidence>
<keyword evidence="4" id="KW-1185">Reference proteome</keyword>
<dbReference type="EMBL" id="ASSY01000008">
    <property type="protein sequence ID" value="EOS50741.1"/>
    <property type="molecule type" value="Genomic_DNA"/>
</dbReference>
<dbReference type="InterPro" id="IPR001647">
    <property type="entry name" value="HTH_TetR"/>
</dbReference>
<organism evidence="3 4">
    <name type="scientific">Adlercreutzia caecimuris B7</name>
    <dbReference type="NCBI Taxonomy" id="1235794"/>
    <lineage>
        <taxon>Bacteria</taxon>
        <taxon>Bacillati</taxon>
        <taxon>Actinomycetota</taxon>
        <taxon>Coriobacteriia</taxon>
        <taxon>Eggerthellales</taxon>
        <taxon>Eggerthellaceae</taxon>
        <taxon>Adlercreutzia</taxon>
    </lineage>
</organism>
<dbReference type="OrthoDB" id="9810250at2"/>
<evidence type="ECO:0000256" key="1">
    <source>
        <dbReference type="ARBA" id="ARBA00023125"/>
    </source>
</evidence>
<dbReference type="Pfam" id="PF00440">
    <property type="entry name" value="TetR_N"/>
    <property type="match status" value="1"/>
</dbReference>
<feature type="domain" description="HTH tetR-type" evidence="2">
    <location>
        <begin position="23"/>
        <end position="56"/>
    </location>
</feature>
<dbReference type="RefSeq" id="WP_016309367.1">
    <property type="nucleotide sequence ID" value="NZ_KE159646.1"/>
</dbReference>
<dbReference type="InterPro" id="IPR009057">
    <property type="entry name" value="Homeodomain-like_sf"/>
</dbReference>
<protein>
    <recommendedName>
        <fullName evidence="2">HTH tetR-type domain-containing protein</fullName>
    </recommendedName>
</protein>
<dbReference type="eggNOG" id="COG1309">
    <property type="taxonomic scope" value="Bacteria"/>
</dbReference>
<dbReference type="AlphaFoldDB" id="R9KWZ9"/>